<organism evidence="1 2">
    <name type="scientific">Sclerotinia sclerotiorum (strain ATCC 18683 / 1980 / Ss-1)</name>
    <name type="common">White mold</name>
    <name type="synonym">Whetzelinia sclerotiorum</name>
    <dbReference type="NCBI Taxonomy" id="665079"/>
    <lineage>
        <taxon>Eukaryota</taxon>
        <taxon>Fungi</taxon>
        <taxon>Dikarya</taxon>
        <taxon>Ascomycota</taxon>
        <taxon>Pezizomycotina</taxon>
        <taxon>Leotiomycetes</taxon>
        <taxon>Helotiales</taxon>
        <taxon>Sclerotiniaceae</taxon>
        <taxon>Sclerotinia</taxon>
    </lineage>
</organism>
<dbReference type="KEGG" id="ssl:SS1G_07324"/>
<dbReference type="EMBL" id="CH476629">
    <property type="protein sequence ID" value="EDO04841.1"/>
    <property type="molecule type" value="Genomic_DNA"/>
</dbReference>
<proteinExistence type="predicted"/>
<gene>
    <name evidence="1" type="ORF">SS1G_07324</name>
</gene>
<dbReference type="AlphaFoldDB" id="A7EPS5"/>
<dbReference type="GeneID" id="5487962"/>
<evidence type="ECO:0000313" key="1">
    <source>
        <dbReference type="EMBL" id="EDO04841.1"/>
    </source>
</evidence>
<sequence>MLWNAEMDGFMLIDFERSQSKTDLAQNLAQLFRNRKERRRFPVEQALNEKAEEITPDLESRVEILFMNEVSSARGEVARFLKQAIIKDE</sequence>
<dbReference type="InParanoid" id="A7EPS5"/>
<dbReference type="HOGENOM" id="CLU_2456119_0_0_1"/>
<dbReference type="Proteomes" id="UP000001312">
    <property type="component" value="Unassembled WGS sequence"/>
</dbReference>
<evidence type="ECO:0000313" key="2">
    <source>
        <dbReference type="Proteomes" id="UP000001312"/>
    </source>
</evidence>
<reference evidence="2" key="1">
    <citation type="journal article" date="2011" name="PLoS Genet.">
        <title>Genomic analysis of the necrotrophic fungal pathogens Sclerotinia sclerotiorum and Botrytis cinerea.</title>
        <authorList>
            <person name="Amselem J."/>
            <person name="Cuomo C.A."/>
            <person name="van Kan J.A."/>
            <person name="Viaud M."/>
            <person name="Benito E.P."/>
            <person name="Couloux A."/>
            <person name="Coutinho P.M."/>
            <person name="de Vries R.P."/>
            <person name="Dyer P.S."/>
            <person name="Fillinger S."/>
            <person name="Fournier E."/>
            <person name="Gout L."/>
            <person name="Hahn M."/>
            <person name="Kohn L."/>
            <person name="Lapalu N."/>
            <person name="Plummer K.M."/>
            <person name="Pradier J.M."/>
            <person name="Quevillon E."/>
            <person name="Sharon A."/>
            <person name="Simon A."/>
            <person name="ten Have A."/>
            <person name="Tudzynski B."/>
            <person name="Tudzynski P."/>
            <person name="Wincker P."/>
            <person name="Andrew M."/>
            <person name="Anthouard V."/>
            <person name="Beever R.E."/>
            <person name="Beffa R."/>
            <person name="Benoit I."/>
            <person name="Bouzid O."/>
            <person name="Brault B."/>
            <person name="Chen Z."/>
            <person name="Choquer M."/>
            <person name="Collemare J."/>
            <person name="Cotton P."/>
            <person name="Danchin E.G."/>
            <person name="Da Silva C."/>
            <person name="Gautier A."/>
            <person name="Giraud C."/>
            <person name="Giraud T."/>
            <person name="Gonzalez C."/>
            <person name="Grossetete S."/>
            <person name="Guldener U."/>
            <person name="Henrissat B."/>
            <person name="Howlett B.J."/>
            <person name="Kodira C."/>
            <person name="Kretschmer M."/>
            <person name="Lappartient A."/>
            <person name="Leroch M."/>
            <person name="Levis C."/>
            <person name="Mauceli E."/>
            <person name="Neuveglise C."/>
            <person name="Oeser B."/>
            <person name="Pearson M."/>
            <person name="Poulain J."/>
            <person name="Poussereau N."/>
            <person name="Quesneville H."/>
            <person name="Rascle C."/>
            <person name="Schumacher J."/>
            <person name="Segurens B."/>
            <person name="Sexton A."/>
            <person name="Silva E."/>
            <person name="Sirven C."/>
            <person name="Soanes D.M."/>
            <person name="Talbot N.J."/>
            <person name="Templeton M."/>
            <person name="Yandava C."/>
            <person name="Yarden O."/>
            <person name="Zeng Q."/>
            <person name="Rollins J.A."/>
            <person name="Lebrun M.H."/>
            <person name="Dickman M."/>
        </authorList>
    </citation>
    <scope>NUCLEOTIDE SEQUENCE [LARGE SCALE GENOMIC DNA]</scope>
    <source>
        <strain evidence="2">ATCC 18683 / 1980 / Ss-1</strain>
    </source>
</reference>
<accession>A7EPS5</accession>
<dbReference type="RefSeq" id="XP_001591878.1">
    <property type="nucleotide sequence ID" value="XM_001591828.1"/>
</dbReference>
<keyword evidence="2" id="KW-1185">Reference proteome</keyword>
<protein>
    <submittedName>
        <fullName evidence="1">Uncharacterized protein</fullName>
    </submittedName>
</protein>
<name>A7EPS5_SCLS1</name>